<dbReference type="EC" id="2.4.99.12" evidence="2 7"/>
<dbReference type="Gene3D" id="3.40.50.11720">
    <property type="entry name" value="3-Deoxy-D-manno-octulosonic-acid transferase, N-terminal domain"/>
    <property type="match status" value="1"/>
</dbReference>
<dbReference type="Pfam" id="PF04413">
    <property type="entry name" value="Glycos_transf_N"/>
    <property type="match status" value="1"/>
</dbReference>
<dbReference type="PANTHER" id="PTHR42755">
    <property type="entry name" value="3-DEOXY-MANNO-OCTULOSONATE CYTIDYLYLTRANSFERASE"/>
    <property type="match status" value="1"/>
</dbReference>
<dbReference type="InterPro" id="IPR007507">
    <property type="entry name" value="Glycos_transf_N"/>
</dbReference>
<accession>A0ABM8EJA6</accession>
<evidence type="ECO:0000259" key="8">
    <source>
        <dbReference type="Pfam" id="PF04413"/>
    </source>
</evidence>
<name>A0ABM8EJA6_9BACT</name>
<evidence type="ECO:0000313" key="10">
    <source>
        <dbReference type="Proteomes" id="UP001317705"/>
    </source>
</evidence>
<dbReference type="Gene3D" id="3.40.50.2000">
    <property type="entry name" value="Glycogen Phosphorylase B"/>
    <property type="match status" value="1"/>
</dbReference>
<dbReference type="GO" id="GO:0016740">
    <property type="term" value="F:transferase activity"/>
    <property type="evidence" value="ECO:0007669"/>
    <property type="project" value="UniProtKB-KW"/>
</dbReference>
<evidence type="ECO:0000256" key="7">
    <source>
        <dbReference type="RuleBase" id="RU365103"/>
    </source>
</evidence>
<keyword evidence="7" id="KW-1003">Cell membrane</keyword>
<comment type="subcellular location">
    <subcellularLocation>
        <location evidence="7">Cell membrane</location>
    </subcellularLocation>
</comment>
<keyword evidence="10" id="KW-1185">Reference proteome</keyword>
<evidence type="ECO:0000256" key="1">
    <source>
        <dbReference type="ARBA" id="ARBA00004713"/>
    </source>
</evidence>
<dbReference type="PANTHER" id="PTHR42755:SF1">
    <property type="entry name" value="3-DEOXY-D-MANNO-OCTULOSONIC ACID TRANSFERASE, MITOCHONDRIAL-RELATED"/>
    <property type="match status" value="1"/>
</dbReference>
<evidence type="ECO:0000256" key="6">
    <source>
        <dbReference type="ARBA" id="ARBA00049183"/>
    </source>
</evidence>
<gene>
    <name evidence="9" type="primary">kdtA</name>
    <name evidence="9" type="ORF">GURASL_14660</name>
</gene>
<protein>
    <recommendedName>
        <fullName evidence="3 7">3-deoxy-D-manno-octulosonic acid transferase</fullName>
        <shortName evidence="7">Kdo transferase</shortName>
        <ecNumber evidence="2 7">2.4.99.12</ecNumber>
    </recommendedName>
    <alternativeName>
        <fullName evidence="5 7">Lipid IV(A) 3-deoxy-D-manno-octulosonic acid transferase</fullName>
    </alternativeName>
</protein>
<dbReference type="SUPFAM" id="SSF53756">
    <property type="entry name" value="UDP-Glycosyltransferase/glycogen phosphorylase"/>
    <property type="match status" value="1"/>
</dbReference>
<proteinExistence type="inferred from homology"/>
<keyword evidence="4 7" id="KW-0808">Transferase</keyword>
<dbReference type="EMBL" id="AP027151">
    <property type="protein sequence ID" value="BDV42543.1"/>
    <property type="molecule type" value="Genomic_DNA"/>
</dbReference>
<comment type="pathway">
    <text evidence="1 7">Bacterial outer membrane biogenesis; LPS core biosynthesis.</text>
</comment>
<comment type="function">
    <text evidence="7">Involved in lipopolysaccharide (LPS) biosynthesis. Catalyzes the transfer of 3-deoxy-D-manno-octulosonate (Kdo) residue(s) from CMP-Kdo to lipid IV(A), the tetraacyldisaccharide-1,4'-bisphosphate precursor of lipid A.</text>
</comment>
<organism evidence="9 10">
    <name type="scientific">Geotalea uraniireducens</name>
    <dbReference type="NCBI Taxonomy" id="351604"/>
    <lineage>
        <taxon>Bacteria</taxon>
        <taxon>Pseudomonadati</taxon>
        <taxon>Thermodesulfobacteriota</taxon>
        <taxon>Desulfuromonadia</taxon>
        <taxon>Geobacterales</taxon>
        <taxon>Geobacteraceae</taxon>
        <taxon>Geotalea</taxon>
    </lineage>
</organism>
<evidence type="ECO:0000313" key="9">
    <source>
        <dbReference type="EMBL" id="BDV42543.1"/>
    </source>
</evidence>
<dbReference type="InterPro" id="IPR039901">
    <property type="entry name" value="Kdotransferase"/>
</dbReference>
<comment type="catalytic activity">
    <reaction evidence="6 7">
        <text>lipid IVA (E. coli) + CMP-3-deoxy-beta-D-manno-octulosonate = alpha-Kdo-(2-&gt;6)-lipid IVA (E. coli) + CMP + H(+)</text>
        <dbReference type="Rhea" id="RHEA:28066"/>
        <dbReference type="ChEBI" id="CHEBI:15378"/>
        <dbReference type="ChEBI" id="CHEBI:58603"/>
        <dbReference type="ChEBI" id="CHEBI:60364"/>
        <dbReference type="ChEBI" id="CHEBI:60377"/>
        <dbReference type="ChEBI" id="CHEBI:85987"/>
        <dbReference type="EC" id="2.4.99.12"/>
    </reaction>
</comment>
<feature type="domain" description="3-deoxy-D-manno-octulosonic-acid transferase N-terminal" evidence="8">
    <location>
        <begin position="35"/>
        <end position="214"/>
    </location>
</feature>
<evidence type="ECO:0000256" key="4">
    <source>
        <dbReference type="ARBA" id="ARBA00022679"/>
    </source>
</evidence>
<dbReference type="Proteomes" id="UP001317705">
    <property type="component" value="Chromosome"/>
</dbReference>
<reference evidence="9 10" key="1">
    <citation type="submission" date="2022-12" db="EMBL/GenBank/DDBJ databases">
        <title>Polyphasic characterization of Geotalea uranireducens NIT-SL11 newly isolated from a complex of sewage sludge and microbially reduced graphene oxide.</title>
        <authorList>
            <person name="Xie L."/>
            <person name="Yoshida N."/>
            <person name="Meng L."/>
        </authorList>
    </citation>
    <scope>NUCLEOTIDE SEQUENCE [LARGE SCALE GENOMIC DNA]</scope>
    <source>
        <strain evidence="9 10">NIT-SL11</strain>
    </source>
</reference>
<evidence type="ECO:0000256" key="5">
    <source>
        <dbReference type="ARBA" id="ARBA00031445"/>
    </source>
</evidence>
<keyword evidence="7" id="KW-0472">Membrane</keyword>
<evidence type="ECO:0000256" key="3">
    <source>
        <dbReference type="ARBA" id="ARBA00019077"/>
    </source>
</evidence>
<keyword evidence="7" id="KW-0448">Lipopolysaccharide biosynthesis</keyword>
<evidence type="ECO:0000256" key="2">
    <source>
        <dbReference type="ARBA" id="ARBA00012621"/>
    </source>
</evidence>
<dbReference type="RefSeq" id="WP_282003060.1">
    <property type="nucleotide sequence ID" value="NZ_AP027151.1"/>
</dbReference>
<dbReference type="InterPro" id="IPR038107">
    <property type="entry name" value="Glycos_transf_N_sf"/>
</dbReference>
<sequence>MLYVLYDILFYLLTPLIIPYHLYRSLKRGRSLAGFGERFGFIPADKLSRLAGARTVWIHAVSVGETMAVRPLLKELKRRHPAWRLVLSNGTETGQRIARGIAEVDLCLYVPFDYRFAVGRALRAVAPSLVIIVETELWPNFLLAARRRGIPTVLVNGRISDRSFPRYRRFCRFFAPVLAEVSAFCMQTEEDARRIVAIGAPPARVHVARNLKYDLPVAEVGPAERQQLRQTYAIPAGVSVITAGSTHPGEEEQVVAAFARLRQERPLALVLVPRHPERAAEVGELLRQWGIPFIVRSRLASPAAPAPPGTVLLVDTIGELMKFYALADVVFVGGSLVDTGGHNLLEPASVGAPVVFGPHMHNFREITALVLEAGAGSQLADSAALAGELDRLLAAPAQRQRMGGAGLQLLARCGGAAARHLEIIDRLIPAGERS</sequence>
<comment type="similarity">
    <text evidence="7">Belongs to the glycosyltransferase group 1 family.</text>
</comment>